<reference evidence="4 5" key="1">
    <citation type="submission" date="2023-09" db="EMBL/GenBank/DDBJ databases">
        <title>Novel taxa isolated from Blanes Bay.</title>
        <authorList>
            <person name="Rey-Velasco X."/>
            <person name="Lucena T."/>
        </authorList>
    </citation>
    <scope>NUCLEOTIDE SEQUENCE [LARGE SCALE GENOMIC DNA]</scope>
    <source>
        <strain evidence="4 5">S356</strain>
    </source>
</reference>
<protein>
    <submittedName>
        <fullName evidence="4">Glycosyltransferase family 4 protein</fullName>
        <ecNumber evidence="4">2.4.-.-</ecNumber>
    </submittedName>
</protein>
<dbReference type="RefSeq" id="WP_349242704.1">
    <property type="nucleotide sequence ID" value="NZ_JAVTTO010000005.1"/>
</dbReference>
<proteinExistence type="predicted"/>
<dbReference type="GO" id="GO:0016757">
    <property type="term" value="F:glycosyltransferase activity"/>
    <property type="evidence" value="ECO:0007669"/>
    <property type="project" value="UniProtKB-KW"/>
</dbReference>
<keyword evidence="2 4" id="KW-0808">Transferase</keyword>
<organism evidence="4 5">
    <name type="scientific">Asprobacillus argus</name>
    <dbReference type="NCBI Taxonomy" id="3076534"/>
    <lineage>
        <taxon>Bacteria</taxon>
        <taxon>Pseudomonadati</taxon>
        <taxon>Bacteroidota</taxon>
        <taxon>Flavobacteriia</taxon>
        <taxon>Flavobacteriales</taxon>
        <taxon>Flavobacteriaceae</taxon>
        <taxon>Asprobacillus</taxon>
    </lineage>
</organism>
<dbReference type="PANTHER" id="PTHR12526:SF629">
    <property type="entry name" value="TEICHURONIC ACID BIOSYNTHESIS GLYCOSYLTRANSFERASE TUAH-RELATED"/>
    <property type="match status" value="1"/>
</dbReference>
<dbReference type="EC" id="2.4.-.-" evidence="4"/>
<keyword evidence="1 4" id="KW-0328">Glycosyltransferase</keyword>
<dbReference type="Proteomes" id="UP001257277">
    <property type="component" value="Unassembled WGS sequence"/>
</dbReference>
<dbReference type="EMBL" id="JAVTTO010000005">
    <property type="protein sequence ID" value="MDT7833453.1"/>
    <property type="molecule type" value="Genomic_DNA"/>
</dbReference>
<gene>
    <name evidence="4" type="ORF">RQM59_13780</name>
</gene>
<keyword evidence="5" id="KW-1185">Reference proteome</keyword>
<evidence type="ECO:0000313" key="4">
    <source>
        <dbReference type="EMBL" id="MDT7833453.1"/>
    </source>
</evidence>
<name>A0ABU3LK41_9FLAO</name>
<dbReference type="CDD" id="cd03801">
    <property type="entry name" value="GT4_PimA-like"/>
    <property type="match status" value="1"/>
</dbReference>
<dbReference type="InterPro" id="IPR055259">
    <property type="entry name" value="YkvP/CgeB_Glyco_trans-like"/>
</dbReference>
<dbReference type="Gene3D" id="3.40.50.2000">
    <property type="entry name" value="Glycogen Phosphorylase B"/>
    <property type="match status" value="2"/>
</dbReference>
<evidence type="ECO:0000256" key="2">
    <source>
        <dbReference type="ARBA" id="ARBA00022679"/>
    </source>
</evidence>
<dbReference type="Pfam" id="PF13524">
    <property type="entry name" value="Glyco_trans_1_2"/>
    <property type="match status" value="1"/>
</dbReference>
<evidence type="ECO:0000256" key="1">
    <source>
        <dbReference type="ARBA" id="ARBA00022676"/>
    </source>
</evidence>
<feature type="domain" description="Spore protein YkvP/CgeB glycosyl transferase-like" evidence="3">
    <location>
        <begin position="221"/>
        <end position="368"/>
    </location>
</feature>
<comment type="caution">
    <text evidence="4">The sequence shown here is derived from an EMBL/GenBank/DDBJ whole genome shotgun (WGS) entry which is preliminary data.</text>
</comment>
<evidence type="ECO:0000313" key="5">
    <source>
        <dbReference type="Proteomes" id="UP001257277"/>
    </source>
</evidence>
<dbReference type="PANTHER" id="PTHR12526">
    <property type="entry name" value="GLYCOSYLTRANSFERASE"/>
    <property type="match status" value="1"/>
</dbReference>
<dbReference type="SUPFAM" id="SSF53756">
    <property type="entry name" value="UDP-Glycosyltransferase/glycogen phosphorylase"/>
    <property type="match status" value="1"/>
</dbReference>
<accession>A0ABU3LK41</accession>
<evidence type="ECO:0000259" key="3">
    <source>
        <dbReference type="Pfam" id="PF13524"/>
    </source>
</evidence>
<sequence length="373" mass="43477">MKDKITYIHTSSLDSRKANLIQVLNMCKAFVENGAKVVLILPKSKSEPSIELDPRVTLKFFDVNHKLPSSIKYSFALNRYLNKNKLEGLVFVRQFTLVFPIQQHGYNYIYESHNNNLFSRKYADIIFKFFLKRLIKKDNFLLFFSISGELNKYWDRFFNFKHKKLDYYHDGIDDNMFKDVIKKEEALKLLQIKDSKRKRVTYAGSLYKDRGIHNIVKLASDYPEVDIIVIGGPNVEIPELKELAKGLHASNIEFIGVVEHKQIPLYLYASDILLAFWSNKVKTINYCSPLKVFEYMASERLIIAHAYPTIKEVLNDGNSILINTNCYNSMKEGLQKAINTNPDQISSKARQEVLAKYTWNKRAEYILDIIKKE</sequence>